<dbReference type="Pfam" id="PF04083">
    <property type="entry name" value="Abhydro_lipase"/>
    <property type="match status" value="1"/>
</dbReference>
<dbReference type="KEGG" id="clus:A9F13_07g03509"/>
<proteinExistence type="predicted"/>
<dbReference type="GO" id="GO:0006629">
    <property type="term" value="P:lipid metabolic process"/>
    <property type="evidence" value="ECO:0007669"/>
    <property type="project" value="InterPro"/>
</dbReference>
<name>A0AA91Q0P5_CLALS</name>
<comment type="caution">
    <text evidence="4">The sequence shown here is derived from an EMBL/GenBank/DDBJ whole genome shotgun (WGS) entry which is preliminary data.</text>
</comment>
<feature type="domain" description="Partial AB-hydrolase lipase" evidence="3">
    <location>
        <begin position="86"/>
        <end position="145"/>
    </location>
</feature>
<keyword evidence="2" id="KW-0812">Transmembrane</keyword>
<dbReference type="InterPro" id="IPR029058">
    <property type="entry name" value="AB_hydrolase_fold"/>
</dbReference>
<dbReference type="InterPro" id="IPR006693">
    <property type="entry name" value="AB_hydrolase_lipase"/>
</dbReference>
<feature type="region of interest" description="Disordered" evidence="1">
    <location>
        <begin position="398"/>
        <end position="434"/>
    </location>
</feature>
<dbReference type="SUPFAM" id="SSF53474">
    <property type="entry name" value="alpha/beta-Hydrolases"/>
    <property type="match status" value="1"/>
</dbReference>
<keyword evidence="2" id="KW-1133">Transmembrane helix</keyword>
<evidence type="ECO:0000256" key="2">
    <source>
        <dbReference type="SAM" id="Phobius"/>
    </source>
</evidence>
<evidence type="ECO:0000313" key="5">
    <source>
        <dbReference type="Proteomes" id="UP000195602"/>
    </source>
</evidence>
<dbReference type="AlphaFoldDB" id="A0AA91Q0P5"/>
<organism evidence="4 5">
    <name type="scientific">Clavispora lusitaniae</name>
    <name type="common">Candida lusitaniae</name>
    <dbReference type="NCBI Taxonomy" id="36911"/>
    <lineage>
        <taxon>Eukaryota</taxon>
        <taxon>Fungi</taxon>
        <taxon>Dikarya</taxon>
        <taxon>Ascomycota</taxon>
        <taxon>Saccharomycotina</taxon>
        <taxon>Pichiomycetes</taxon>
        <taxon>Metschnikowiaceae</taxon>
        <taxon>Clavispora</taxon>
    </lineage>
</organism>
<dbReference type="Gene3D" id="3.40.50.1820">
    <property type="entry name" value="alpha/beta hydrolase"/>
    <property type="match status" value="1"/>
</dbReference>
<evidence type="ECO:0000256" key="1">
    <source>
        <dbReference type="SAM" id="MobiDB-lite"/>
    </source>
</evidence>
<accession>A0AA91Q0P5</accession>
<sequence>MSKFDPPEKKARHAAVSRHFHIFCSAIGSFLFLVSLLFGAIIYHIRDLVSGREKQNAPKKDNSVSNYTVREPFPDMKNLKVTKDLRYYALQLGLDLEEYQIITKDGYGLSLHRLIDPKDTEEKRNNRKPCLLQHGLLSCSGAWLTPGQNSLPFYFLEQGYDVWMGNNRCGFEPKHEHYSGNLMHNEEFWDWDIRSLASFDLPCIMDNVLLHKPNHDKLVLVGHSQGCTQSFLMLRNSKFAEYHKKIEKFFALAPAIFPGSMFHDRTFIKFIHNRSPRAYDAIFGICCFMKILGTTRKLIGTTRLFATLSYQMFKYLFGWGINNCHPDKKLLRIQFLFNVSYVSSRLMSWWLSYSVEEGFSNQLQPKEAFQTGLNYAFTPVNSNENVLVVDADEADIPHSEASATEQEKSSEPQGNSADLEKSSPDKKVIPKPLTKTVPLTDDSKTFFPYKETWFDFNDPEELVPMVLFIAGSDFLVDGERLATHMCHYERHFYKEGENLKVVRIPEFNHLDVIWSSNVIGQIGMVIEEELKSSV</sequence>
<feature type="compositionally biased region" description="Basic and acidic residues" evidence="1">
    <location>
        <begin position="418"/>
        <end position="428"/>
    </location>
</feature>
<protein>
    <submittedName>
        <fullName evidence="4">Sterol esterase</fullName>
    </submittedName>
</protein>
<keyword evidence="2" id="KW-0472">Membrane</keyword>
<dbReference type="PANTHER" id="PTHR11005">
    <property type="entry name" value="LYSOSOMAL ACID LIPASE-RELATED"/>
    <property type="match status" value="1"/>
</dbReference>
<evidence type="ECO:0000313" key="4">
    <source>
        <dbReference type="EMBL" id="OVF08861.1"/>
    </source>
</evidence>
<dbReference type="Proteomes" id="UP000195602">
    <property type="component" value="Unassembled WGS sequence"/>
</dbReference>
<feature type="transmembrane region" description="Helical" evidence="2">
    <location>
        <begin position="20"/>
        <end position="45"/>
    </location>
</feature>
<evidence type="ECO:0000259" key="3">
    <source>
        <dbReference type="Pfam" id="PF04083"/>
    </source>
</evidence>
<gene>
    <name evidence="4" type="ORF">A9F13_07g03509</name>
</gene>
<dbReference type="EMBL" id="LYUB02000007">
    <property type="protein sequence ID" value="OVF08861.1"/>
    <property type="molecule type" value="Genomic_DNA"/>
</dbReference>
<reference evidence="4 5" key="1">
    <citation type="submission" date="2017-04" db="EMBL/GenBank/DDBJ databases">
        <title>Draft genome of the yeast Clavispora lusitaniae type strain CBS 6936.</title>
        <authorList>
            <person name="Durrens P."/>
            <person name="Klopp C."/>
            <person name="Biteau N."/>
            <person name="Fitton-Ouhabi V."/>
            <person name="Dementhon K."/>
            <person name="Accoceberry I."/>
            <person name="Sherman D.J."/>
            <person name="Noel T."/>
        </authorList>
    </citation>
    <scope>NUCLEOTIDE SEQUENCE [LARGE SCALE GENOMIC DNA]</scope>
    <source>
        <strain evidence="4 5">CBS 6936</strain>
    </source>
</reference>